<dbReference type="InterPro" id="IPR036908">
    <property type="entry name" value="RlpA-like_sf"/>
</dbReference>
<dbReference type="Pfam" id="PF03990">
    <property type="entry name" value="DUF348"/>
    <property type="match status" value="1"/>
</dbReference>
<dbReference type="AlphaFoldDB" id="A0A1I6DFH7"/>
<evidence type="ECO:0000256" key="2">
    <source>
        <dbReference type="SAM" id="Phobius"/>
    </source>
</evidence>
<keyword evidence="2" id="KW-0812">Transmembrane</keyword>
<keyword evidence="6" id="KW-1185">Reference proteome</keyword>
<sequence>MNRSKPSITTNVRSAAGNPVDLRVVAAVLMLALLSLAVFATYNAALKEVNLSVDGKPRRVCTFSGDVHGLLKEQGIIPGAKVKVYPAPQTRLDDGMTVKIVQQKGSYGFFCGNWQAAHRDDHPVEKHPPAGTAMKWTGDRAVMVGANRIVSRSGREIRFSRVYDMVATAYTYTGYNTATGVPPRVGTVAVDPSVIPLGSRLFVEGYGLCKAMDTGGYIKGHKIDVFLETKNQALSWGKQKVKVYLLE</sequence>
<feature type="domain" description="3D" evidence="4">
    <location>
        <begin position="187"/>
        <end position="247"/>
    </location>
</feature>
<dbReference type="SUPFAM" id="SSF50685">
    <property type="entry name" value="Barwin-like endoglucanases"/>
    <property type="match status" value="1"/>
</dbReference>
<name>A0A1I6DFH7_9FIRM</name>
<dbReference type="PANTHER" id="PTHR39160:SF4">
    <property type="entry name" value="RESUSCITATION-PROMOTING FACTOR RPFB"/>
    <property type="match status" value="1"/>
</dbReference>
<dbReference type="STRING" id="39060.SAMN05660706_11026"/>
<evidence type="ECO:0000313" key="6">
    <source>
        <dbReference type="Proteomes" id="UP000199584"/>
    </source>
</evidence>
<keyword evidence="2" id="KW-1133">Transmembrane helix</keyword>
<keyword evidence="2" id="KW-0472">Membrane</keyword>
<dbReference type="Gene3D" id="2.40.40.10">
    <property type="entry name" value="RlpA-like domain"/>
    <property type="match status" value="1"/>
</dbReference>
<evidence type="ECO:0000313" key="5">
    <source>
        <dbReference type="EMBL" id="SFR04250.1"/>
    </source>
</evidence>
<dbReference type="InterPro" id="IPR007137">
    <property type="entry name" value="DUF348"/>
</dbReference>
<keyword evidence="1" id="KW-0732">Signal</keyword>
<gene>
    <name evidence="5" type="ORF">SAMN05660706_11026</name>
</gene>
<feature type="domain" description="DUF348" evidence="3">
    <location>
        <begin position="49"/>
        <end position="88"/>
    </location>
</feature>
<organism evidence="5 6">
    <name type="scientific">Desulfoscipio geothermicus DSM 3669</name>
    <dbReference type="NCBI Taxonomy" id="1121426"/>
    <lineage>
        <taxon>Bacteria</taxon>
        <taxon>Bacillati</taxon>
        <taxon>Bacillota</taxon>
        <taxon>Clostridia</taxon>
        <taxon>Eubacteriales</taxon>
        <taxon>Desulfallaceae</taxon>
        <taxon>Desulfoscipio</taxon>
    </lineage>
</organism>
<evidence type="ECO:0000259" key="3">
    <source>
        <dbReference type="Pfam" id="PF03990"/>
    </source>
</evidence>
<dbReference type="CDD" id="cd22786">
    <property type="entry name" value="DPBB_YuiC-like"/>
    <property type="match status" value="1"/>
</dbReference>
<evidence type="ECO:0000259" key="4">
    <source>
        <dbReference type="Pfam" id="PF06725"/>
    </source>
</evidence>
<accession>A0A1I6DFH7</accession>
<feature type="transmembrane region" description="Helical" evidence="2">
    <location>
        <begin position="20"/>
        <end position="42"/>
    </location>
</feature>
<dbReference type="GO" id="GO:0009254">
    <property type="term" value="P:peptidoglycan turnover"/>
    <property type="evidence" value="ECO:0007669"/>
    <property type="project" value="InterPro"/>
</dbReference>
<evidence type="ECO:0000256" key="1">
    <source>
        <dbReference type="ARBA" id="ARBA00022729"/>
    </source>
</evidence>
<dbReference type="RefSeq" id="WP_165608231.1">
    <property type="nucleotide sequence ID" value="NZ_FOYM01000010.1"/>
</dbReference>
<dbReference type="InterPro" id="IPR051933">
    <property type="entry name" value="Resuscitation_pf_RpfB"/>
</dbReference>
<dbReference type="InterPro" id="IPR010611">
    <property type="entry name" value="3D_dom"/>
</dbReference>
<protein>
    <submittedName>
        <fullName evidence="5">3D (Asp-Asp-Asp) domain-containing protein</fullName>
    </submittedName>
</protein>
<dbReference type="Proteomes" id="UP000199584">
    <property type="component" value="Unassembled WGS sequence"/>
</dbReference>
<dbReference type="PANTHER" id="PTHR39160">
    <property type="entry name" value="CELL WALL-BINDING PROTEIN YOCH"/>
    <property type="match status" value="1"/>
</dbReference>
<dbReference type="GO" id="GO:0019867">
    <property type="term" value="C:outer membrane"/>
    <property type="evidence" value="ECO:0007669"/>
    <property type="project" value="InterPro"/>
</dbReference>
<reference evidence="6" key="1">
    <citation type="submission" date="2016-10" db="EMBL/GenBank/DDBJ databases">
        <authorList>
            <person name="Varghese N."/>
            <person name="Submissions S."/>
        </authorList>
    </citation>
    <scope>NUCLEOTIDE SEQUENCE [LARGE SCALE GENOMIC DNA]</scope>
    <source>
        <strain evidence="6">DSM 3669</strain>
    </source>
</reference>
<dbReference type="Pfam" id="PF06725">
    <property type="entry name" value="3D"/>
    <property type="match status" value="1"/>
</dbReference>
<dbReference type="EMBL" id="FOYM01000010">
    <property type="protein sequence ID" value="SFR04250.1"/>
    <property type="molecule type" value="Genomic_DNA"/>
</dbReference>
<proteinExistence type="predicted"/>
<dbReference type="GO" id="GO:0004553">
    <property type="term" value="F:hydrolase activity, hydrolyzing O-glycosyl compounds"/>
    <property type="evidence" value="ECO:0007669"/>
    <property type="project" value="InterPro"/>
</dbReference>